<dbReference type="PANTHER" id="PTHR24559:SF430">
    <property type="entry name" value="RNA-DIRECTED DNA POLYMERASE"/>
    <property type="match status" value="1"/>
</dbReference>
<dbReference type="Gene3D" id="3.30.70.270">
    <property type="match status" value="1"/>
</dbReference>
<comment type="caution">
    <text evidence="2">The sequence shown here is derived from an EMBL/GenBank/DDBJ whole genome shotgun (WGS) entry which is preliminary data.</text>
</comment>
<dbReference type="InterPro" id="IPR053134">
    <property type="entry name" value="RNA-dir_DNA_polymerase"/>
</dbReference>
<organism evidence="2 3">
    <name type="scientific">Lithospermum erythrorhizon</name>
    <name type="common">Purple gromwell</name>
    <name type="synonym">Lithospermum officinale var. erythrorhizon</name>
    <dbReference type="NCBI Taxonomy" id="34254"/>
    <lineage>
        <taxon>Eukaryota</taxon>
        <taxon>Viridiplantae</taxon>
        <taxon>Streptophyta</taxon>
        <taxon>Embryophyta</taxon>
        <taxon>Tracheophyta</taxon>
        <taxon>Spermatophyta</taxon>
        <taxon>Magnoliopsida</taxon>
        <taxon>eudicotyledons</taxon>
        <taxon>Gunneridae</taxon>
        <taxon>Pentapetalae</taxon>
        <taxon>asterids</taxon>
        <taxon>lamiids</taxon>
        <taxon>Boraginales</taxon>
        <taxon>Boraginaceae</taxon>
        <taxon>Boraginoideae</taxon>
        <taxon>Lithospermeae</taxon>
        <taxon>Lithospermum</taxon>
    </lineage>
</organism>
<dbReference type="InterPro" id="IPR043128">
    <property type="entry name" value="Rev_trsase/Diguanyl_cyclase"/>
</dbReference>
<protein>
    <recommendedName>
        <fullName evidence="4">Transposon Ty3-I Gag-Pol polyprotein</fullName>
    </recommendedName>
</protein>
<name>A0AAV3RYH2_LITER</name>
<proteinExistence type="predicted"/>
<gene>
    <name evidence="2" type="ORF">LIER_34026</name>
</gene>
<reference evidence="2 3" key="1">
    <citation type="submission" date="2024-01" db="EMBL/GenBank/DDBJ databases">
        <title>The complete chloroplast genome sequence of Lithospermum erythrorhizon: insights into the phylogenetic relationship among Boraginaceae species and the maternal lineages of purple gromwells.</title>
        <authorList>
            <person name="Okada T."/>
            <person name="Watanabe K."/>
        </authorList>
    </citation>
    <scope>NUCLEOTIDE SEQUENCE [LARGE SCALE GENOMIC DNA]</scope>
</reference>
<feature type="region of interest" description="Disordered" evidence="1">
    <location>
        <begin position="20"/>
        <end position="45"/>
    </location>
</feature>
<keyword evidence="3" id="KW-1185">Reference proteome</keyword>
<dbReference type="SUPFAM" id="SSF56672">
    <property type="entry name" value="DNA/RNA polymerases"/>
    <property type="match status" value="1"/>
</dbReference>
<evidence type="ECO:0000313" key="3">
    <source>
        <dbReference type="Proteomes" id="UP001454036"/>
    </source>
</evidence>
<dbReference type="InterPro" id="IPR043502">
    <property type="entry name" value="DNA/RNA_pol_sf"/>
</dbReference>
<dbReference type="PANTHER" id="PTHR24559">
    <property type="entry name" value="TRANSPOSON TY3-I GAG-POL POLYPROTEIN"/>
    <property type="match status" value="1"/>
</dbReference>
<evidence type="ECO:0008006" key="4">
    <source>
        <dbReference type="Google" id="ProtNLM"/>
    </source>
</evidence>
<dbReference type="EMBL" id="BAABME010013986">
    <property type="protein sequence ID" value="GAA0186738.1"/>
    <property type="molecule type" value="Genomic_DNA"/>
</dbReference>
<accession>A0AAV3RYH2</accession>
<sequence>MPGVDLAVALHRLYVDRTTNPSSRRRGLFRRERGGHPGGGGQVAGGRCHPGVTVPTWLANVVLVPKPNVTWRMCTDFTNKNRACPKDYYPLPNIDWLVDSSAGYKVVDFLDAFRGYHQIFLA</sequence>
<evidence type="ECO:0000313" key="2">
    <source>
        <dbReference type="EMBL" id="GAA0186738.1"/>
    </source>
</evidence>
<evidence type="ECO:0000256" key="1">
    <source>
        <dbReference type="SAM" id="MobiDB-lite"/>
    </source>
</evidence>
<dbReference type="AlphaFoldDB" id="A0AAV3RYH2"/>
<dbReference type="Gene3D" id="3.10.10.10">
    <property type="entry name" value="HIV Type 1 Reverse Transcriptase, subunit A, domain 1"/>
    <property type="match status" value="1"/>
</dbReference>
<dbReference type="Proteomes" id="UP001454036">
    <property type="component" value="Unassembled WGS sequence"/>
</dbReference>